<feature type="compositionally biased region" description="Basic residues" evidence="1">
    <location>
        <begin position="102"/>
        <end position="115"/>
    </location>
</feature>
<organism evidence="2 3">
    <name type="scientific">Pyxicephalus adspersus</name>
    <name type="common">African bullfrog</name>
    <dbReference type="NCBI Taxonomy" id="30357"/>
    <lineage>
        <taxon>Eukaryota</taxon>
        <taxon>Metazoa</taxon>
        <taxon>Chordata</taxon>
        <taxon>Craniata</taxon>
        <taxon>Vertebrata</taxon>
        <taxon>Euteleostomi</taxon>
        <taxon>Amphibia</taxon>
        <taxon>Batrachia</taxon>
        <taxon>Anura</taxon>
        <taxon>Neobatrachia</taxon>
        <taxon>Ranoidea</taxon>
        <taxon>Pyxicephalidae</taxon>
        <taxon>Pyxicephalinae</taxon>
        <taxon>Pyxicephalus</taxon>
    </lineage>
</organism>
<proteinExistence type="predicted"/>
<dbReference type="AlphaFoldDB" id="A0AAV2ZV90"/>
<accession>A0AAV2ZV90</accession>
<keyword evidence="3" id="KW-1185">Reference proteome</keyword>
<evidence type="ECO:0000256" key="1">
    <source>
        <dbReference type="SAM" id="MobiDB-lite"/>
    </source>
</evidence>
<protein>
    <submittedName>
        <fullName evidence="2">Uncharacterized protein</fullName>
    </submittedName>
</protein>
<name>A0AAV2ZV90_PYXAD</name>
<dbReference type="Proteomes" id="UP001181693">
    <property type="component" value="Unassembled WGS sequence"/>
</dbReference>
<sequence length="115" mass="12763">MGLPVCSPRLYSLPHLRQEHPVSSPTSHTWGLLYSLPPYTLGPNLRIGALCNSPCTQDPCAPPVTNGNTTYYFLHRGPLHPISTHMGPYHISLSTSNPSMPPHKRQYGSLRPRHT</sequence>
<comment type="caution">
    <text evidence="2">The sequence shown here is derived from an EMBL/GenBank/DDBJ whole genome shotgun (WGS) entry which is preliminary data.</text>
</comment>
<evidence type="ECO:0000313" key="3">
    <source>
        <dbReference type="Proteomes" id="UP001181693"/>
    </source>
</evidence>
<dbReference type="EMBL" id="DYDO01000011">
    <property type="protein sequence ID" value="DBA16565.1"/>
    <property type="molecule type" value="Genomic_DNA"/>
</dbReference>
<evidence type="ECO:0000313" key="2">
    <source>
        <dbReference type="EMBL" id="DBA16565.1"/>
    </source>
</evidence>
<reference evidence="2" key="1">
    <citation type="thesis" date="2020" institute="ProQuest LLC" country="789 East Eisenhower Parkway, Ann Arbor, MI, USA">
        <title>Comparative Genomics and Chromosome Evolution.</title>
        <authorList>
            <person name="Mudd A.B."/>
        </authorList>
    </citation>
    <scope>NUCLEOTIDE SEQUENCE</scope>
    <source>
        <strain evidence="2">1538</strain>
        <tissue evidence="2">Blood</tissue>
    </source>
</reference>
<gene>
    <name evidence="2" type="ORF">GDO54_003944</name>
</gene>
<feature type="region of interest" description="Disordered" evidence="1">
    <location>
        <begin position="93"/>
        <end position="115"/>
    </location>
</feature>